<dbReference type="InterPro" id="IPR015947">
    <property type="entry name" value="PUA-like_sf"/>
</dbReference>
<dbReference type="InterPro" id="IPR046341">
    <property type="entry name" value="SET_dom_sf"/>
</dbReference>
<dbReference type="PROSITE" id="PS50867">
    <property type="entry name" value="PRE_SET"/>
    <property type="match status" value="1"/>
</dbReference>
<dbReference type="SMART" id="SM00466">
    <property type="entry name" value="SRA"/>
    <property type="match status" value="1"/>
</dbReference>
<keyword evidence="2" id="KW-0158">Chromosome</keyword>
<evidence type="ECO:0008006" key="15">
    <source>
        <dbReference type="Google" id="ProtNLM"/>
    </source>
</evidence>
<dbReference type="STRING" id="13333.W1NIM4"/>
<feature type="domain" description="Pre-SET" evidence="10">
    <location>
        <begin position="461"/>
        <end position="520"/>
    </location>
</feature>
<dbReference type="PROSITE" id="PS51575">
    <property type="entry name" value="SAM_MT43_SUVAR39_2"/>
    <property type="match status" value="1"/>
</dbReference>
<evidence type="ECO:0000313" key="14">
    <source>
        <dbReference type="Proteomes" id="UP000017836"/>
    </source>
</evidence>
<dbReference type="Gene3D" id="2.30.280.10">
    <property type="entry name" value="SRA-YDG"/>
    <property type="match status" value="1"/>
</dbReference>
<accession>W1NIM4</accession>
<dbReference type="GO" id="GO:0008270">
    <property type="term" value="F:zinc ion binding"/>
    <property type="evidence" value="ECO:0007669"/>
    <property type="project" value="InterPro"/>
</dbReference>
<dbReference type="OrthoDB" id="5792673at2759"/>
<keyword evidence="5" id="KW-0949">S-adenosyl-L-methionine</keyword>
<dbReference type="GO" id="GO:0005634">
    <property type="term" value="C:nucleus"/>
    <property type="evidence" value="ECO:0007669"/>
    <property type="project" value="UniProtKB-SubCell"/>
</dbReference>
<keyword evidence="14" id="KW-1185">Reference proteome</keyword>
<evidence type="ECO:0000256" key="8">
    <source>
        <dbReference type="PROSITE-ProRule" id="PRU00358"/>
    </source>
</evidence>
<evidence type="ECO:0000259" key="9">
    <source>
        <dbReference type="PROSITE" id="PS50280"/>
    </source>
</evidence>
<dbReference type="PROSITE" id="PS50868">
    <property type="entry name" value="POST_SET"/>
    <property type="match status" value="1"/>
</dbReference>
<dbReference type="GO" id="GO:0042054">
    <property type="term" value="F:histone methyltransferase activity"/>
    <property type="evidence" value="ECO:0000318"/>
    <property type="project" value="GO_Central"/>
</dbReference>
<dbReference type="PROSITE" id="PS51015">
    <property type="entry name" value="YDG"/>
    <property type="match status" value="1"/>
</dbReference>
<comment type="subcellular location">
    <subcellularLocation>
        <location evidence="1">Chromosome</location>
    </subcellularLocation>
    <subcellularLocation>
        <location evidence="8">Nucleus</location>
    </subcellularLocation>
</comment>
<keyword evidence="7 8" id="KW-0539">Nucleus</keyword>
<dbReference type="InterPro" id="IPR036987">
    <property type="entry name" value="SRA-YDG_sf"/>
</dbReference>
<dbReference type="InterPro" id="IPR001214">
    <property type="entry name" value="SET_dom"/>
</dbReference>
<dbReference type="PANTHER" id="PTHR45660:SF46">
    <property type="entry name" value="HISTONE-LYSINE N-METHYLTRANSFERASE, H3 LYSINE-9 SPECIFIC SUVH6"/>
    <property type="match status" value="1"/>
</dbReference>
<dbReference type="InterPro" id="IPR025794">
    <property type="entry name" value="H3-K9-MeTrfase_plant"/>
</dbReference>
<gene>
    <name evidence="13" type="ORF">AMTR_s00008p00186080</name>
</gene>
<dbReference type="Gramene" id="ERM95358">
    <property type="protein sequence ID" value="ERM95358"/>
    <property type="gene ID" value="AMTR_s00008p00186080"/>
</dbReference>
<dbReference type="GO" id="GO:0003690">
    <property type="term" value="F:double-stranded DNA binding"/>
    <property type="evidence" value="ECO:0000318"/>
    <property type="project" value="GO_Central"/>
</dbReference>
<dbReference type="GO" id="GO:0032259">
    <property type="term" value="P:methylation"/>
    <property type="evidence" value="ECO:0007669"/>
    <property type="project" value="UniProtKB-KW"/>
</dbReference>
<dbReference type="InterPro" id="IPR007728">
    <property type="entry name" value="Pre-SET_dom"/>
</dbReference>
<dbReference type="Proteomes" id="UP000017836">
    <property type="component" value="Unassembled WGS sequence"/>
</dbReference>
<dbReference type="SMART" id="SM00468">
    <property type="entry name" value="PreSET"/>
    <property type="match status" value="1"/>
</dbReference>
<evidence type="ECO:0000259" key="10">
    <source>
        <dbReference type="PROSITE" id="PS50867"/>
    </source>
</evidence>
<dbReference type="SUPFAM" id="SSF88697">
    <property type="entry name" value="PUA domain-like"/>
    <property type="match status" value="1"/>
</dbReference>
<protein>
    <recommendedName>
        <fullName evidence="15">SET domain-containing protein</fullName>
    </recommendedName>
</protein>
<dbReference type="GO" id="GO:0005694">
    <property type="term" value="C:chromosome"/>
    <property type="evidence" value="ECO:0007669"/>
    <property type="project" value="UniProtKB-SubCell"/>
</dbReference>
<dbReference type="PROSITE" id="PS50280">
    <property type="entry name" value="SET"/>
    <property type="match status" value="1"/>
</dbReference>
<dbReference type="PANTHER" id="PTHR45660">
    <property type="entry name" value="HISTONE-LYSINE N-METHYLTRANSFERASE SETMAR"/>
    <property type="match status" value="1"/>
</dbReference>
<reference evidence="14" key="1">
    <citation type="journal article" date="2013" name="Science">
        <title>The Amborella genome and the evolution of flowering plants.</title>
        <authorList>
            <consortium name="Amborella Genome Project"/>
        </authorList>
    </citation>
    <scope>NUCLEOTIDE SEQUENCE [LARGE SCALE GENOMIC DNA]</scope>
</reference>
<organism evidence="13 14">
    <name type="scientific">Amborella trichopoda</name>
    <dbReference type="NCBI Taxonomy" id="13333"/>
    <lineage>
        <taxon>Eukaryota</taxon>
        <taxon>Viridiplantae</taxon>
        <taxon>Streptophyta</taxon>
        <taxon>Embryophyta</taxon>
        <taxon>Tracheophyta</taxon>
        <taxon>Spermatophyta</taxon>
        <taxon>Magnoliopsida</taxon>
        <taxon>Amborellales</taxon>
        <taxon>Amborellaceae</taxon>
        <taxon>Amborella</taxon>
    </lineage>
</organism>
<name>W1NIM4_AMBTC</name>
<dbReference type="KEGG" id="atr:18423277"/>
<dbReference type="EMBL" id="KI397486">
    <property type="protein sequence ID" value="ERM95358.1"/>
    <property type="molecule type" value="Genomic_DNA"/>
</dbReference>
<dbReference type="OMA" id="RICALNT"/>
<evidence type="ECO:0000256" key="2">
    <source>
        <dbReference type="ARBA" id="ARBA00022454"/>
    </source>
</evidence>
<dbReference type="Gene3D" id="2.170.270.10">
    <property type="entry name" value="SET domain"/>
    <property type="match status" value="1"/>
</dbReference>
<dbReference type="SMART" id="SM00317">
    <property type="entry name" value="SET"/>
    <property type="match status" value="1"/>
</dbReference>
<dbReference type="Pfam" id="PF02182">
    <property type="entry name" value="SAD_SRA"/>
    <property type="match status" value="1"/>
</dbReference>
<dbReference type="HOGENOM" id="CLU_004556_0_0_1"/>
<evidence type="ECO:0000256" key="3">
    <source>
        <dbReference type="ARBA" id="ARBA00022603"/>
    </source>
</evidence>
<evidence type="ECO:0000256" key="5">
    <source>
        <dbReference type="ARBA" id="ARBA00022691"/>
    </source>
</evidence>
<keyword evidence="3" id="KW-0489">Methyltransferase</keyword>
<keyword evidence="4" id="KW-0808">Transferase</keyword>
<evidence type="ECO:0000313" key="13">
    <source>
        <dbReference type="EMBL" id="ERM95358.1"/>
    </source>
</evidence>
<dbReference type="Pfam" id="PF00856">
    <property type="entry name" value="SET"/>
    <property type="match status" value="1"/>
</dbReference>
<dbReference type="SUPFAM" id="SSF82199">
    <property type="entry name" value="SET domain"/>
    <property type="match status" value="1"/>
</dbReference>
<keyword evidence="6" id="KW-0156">Chromatin regulator</keyword>
<evidence type="ECO:0000256" key="6">
    <source>
        <dbReference type="ARBA" id="ARBA00022853"/>
    </source>
</evidence>
<dbReference type="eggNOG" id="KOG1082">
    <property type="taxonomic scope" value="Eukaryota"/>
</dbReference>
<proteinExistence type="predicted"/>
<dbReference type="InterPro" id="IPR003616">
    <property type="entry name" value="Post-SET_dom"/>
</dbReference>
<dbReference type="Pfam" id="PF05033">
    <property type="entry name" value="Pre-SET"/>
    <property type="match status" value="1"/>
</dbReference>
<evidence type="ECO:0000256" key="4">
    <source>
        <dbReference type="ARBA" id="ARBA00022679"/>
    </source>
</evidence>
<evidence type="ECO:0000256" key="1">
    <source>
        <dbReference type="ARBA" id="ARBA00004286"/>
    </source>
</evidence>
<dbReference type="InterPro" id="IPR003105">
    <property type="entry name" value="SRA_YDG"/>
</dbReference>
<feature type="domain" description="SET" evidence="9">
    <location>
        <begin position="523"/>
        <end position="667"/>
    </location>
</feature>
<evidence type="ECO:0000259" key="11">
    <source>
        <dbReference type="PROSITE" id="PS50868"/>
    </source>
</evidence>
<feature type="domain" description="Post-SET" evidence="11">
    <location>
        <begin position="681"/>
        <end position="694"/>
    </location>
</feature>
<evidence type="ECO:0000256" key="7">
    <source>
        <dbReference type="ARBA" id="ARBA00023242"/>
    </source>
</evidence>
<feature type="domain" description="YDG" evidence="12">
    <location>
        <begin position="230"/>
        <end position="388"/>
    </location>
</feature>
<dbReference type="AlphaFoldDB" id="W1NIM4"/>
<evidence type="ECO:0000259" key="12">
    <source>
        <dbReference type="PROSITE" id="PS51015"/>
    </source>
</evidence>
<dbReference type="InterPro" id="IPR051357">
    <property type="entry name" value="H3K9_HMTase_SUVAR3-9"/>
</dbReference>
<sequence length="694" mass="78434">MATTVVRKQVLIEQQEKSHLGGQIERRRVKTSGTNIHRECMEESVPDRVQKAKLRVNRARASNSVLESQSRAKVSNKRTILLSELSPVKKQRVLSESNEKKQRVLSERNEGSKYQGRVLHGSGKMAHRHVCCDIYSRLEPIPWGIEGETDLGLPQMAIKPRISLSERIPTIEEVRKTLRLYQWAYRKFSQDTEGNIFRGERNPPNRPELWAMEFLREKNKFVNTGDPILGKVPGIEVGDEFQFRAELIVVGLHRQRQAGIDCMRKNGTLLATSVVISGGYADNDDQGDVIIYSGHGDNASYVVKGKPKDQKLERGNLALLNSKRFKTPVRVIRGFKKSKKCPLALGIQGFVNGRKPLMYTYDGLYQVESHFIKRGSHGCDVFQFILRRQPNQPELVLNPFKQVDKFRRLAGLERVIVRDVSKRMETKPICVVNNINRDAPSQFEYIKKMIYPKIYSPSPHEGCSCIGRCSEIANCSCAIKNGKEFPYSNGCLVESKPLVYECGPSCTCHPSCGNRVSQGGIKFELQLFKTKLKGWGVRPLGSIPSGSFICEYLGEILTRKMVEKRVGPNEYFFDIGVNFTDKSFKDTLSFLVPESEPTEACDTVEIKGFTIDASINGNVARFINQSCSPNLYAQSVLYDHGDKAVPHIMLFAGENIRPFEELTIYYKFALNHVCDNNSNRKKKKCHCGSSECTG</sequence>